<feature type="domain" description="4Fe-4S ferredoxin-type" evidence="6">
    <location>
        <begin position="6"/>
        <end position="36"/>
    </location>
</feature>
<keyword evidence="4" id="KW-0408">Iron</keyword>
<dbReference type="InterPro" id="IPR007525">
    <property type="entry name" value="FrhB_FdhB_C"/>
</dbReference>
<keyword evidence="8" id="KW-1185">Reference proteome</keyword>
<dbReference type="Pfam" id="PF04432">
    <property type="entry name" value="FrhB_FdhB_C"/>
    <property type="match status" value="1"/>
</dbReference>
<comment type="cofactor">
    <cofactor evidence="1">
        <name>FAD</name>
        <dbReference type="ChEBI" id="CHEBI:57692"/>
    </cofactor>
</comment>
<evidence type="ECO:0000259" key="6">
    <source>
        <dbReference type="PROSITE" id="PS51379"/>
    </source>
</evidence>
<proteinExistence type="predicted"/>
<name>A0ABS8HPU1_9FIRM</name>
<dbReference type="PROSITE" id="PS51379">
    <property type="entry name" value="4FE4S_FER_2"/>
    <property type="match status" value="2"/>
</dbReference>
<dbReference type="Proteomes" id="UP001165492">
    <property type="component" value="Unassembled WGS sequence"/>
</dbReference>
<keyword evidence="2" id="KW-0479">Metal-binding</keyword>
<dbReference type="SUPFAM" id="SSF54862">
    <property type="entry name" value="4Fe-4S ferredoxins"/>
    <property type="match status" value="1"/>
</dbReference>
<evidence type="ECO:0000256" key="2">
    <source>
        <dbReference type="ARBA" id="ARBA00022723"/>
    </source>
</evidence>
<comment type="caution">
    <text evidence="7">The sequence shown here is derived from an EMBL/GenBank/DDBJ whole genome shotgun (WGS) entry which is preliminary data.</text>
</comment>
<dbReference type="InterPro" id="IPR007516">
    <property type="entry name" value="Co_F420_Hydgase/DH_bsu_N"/>
</dbReference>
<accession>A0ABS8HPU1</accession>
<feature type="domain" description="4Fe-4S ferredoxin-type" evidence="6">
    <location>
        <begin position="40"/>
        <end position="69"/>
    </location>
</feature>
<keyword evidence="3" id="KW-0560">Oxidoreductase</keyword>
<evidence type="ECO:0000313" key="8">
    <source>
        <dbReference type="Proteomes" id="UP001165492"/>
    </source>
</evidence>
<keyword evidence="5" id="KW-0411">Iron-sulfur</keyword>
<dbReference type="Gene3D" id="3.30.70.20">
    <property type="match status" value="1"/>
</dbReference>
<dbReference type="InterPro" id="IPR045220">
    <property type="entry name" value="FRHB/FDHB/HCAR-like"/>
</dbReference>
<dbReference type="RefSeq" id="WP_229533650.1">
    <property type="nucleotide sequence ID" value="NZ_JAJHJB010000002.1"/>
</dbReference>
<dbReference type="PANTHER" id="PTHR31332">
    <property type="entry name" value="7-HYDROXYMETHYL CHLOROPHYLL A REDUCTASE, CHLOROPLASTIC"/>
    <property type="match status" value="1"/>
</dbReference>
<evidence type="ECO:0000313" key="7">
    <source>
        <dbReference type="EMBL" id="MCC5464132.1"/>
    </source>
</evidence>
<evidence type="ECO:0000256" key="5">
    <source>
        <dbReference type="ARBA" id="ARBA00023014"/>
    </source>
</evidence>
<organism evidence="7 8">
    <name type="scientific">Pelosinus baikalensis</name>
    <dbReference type="NCBI Taxonomy" id="2892015"/>
    <lineage>
        <taxon>Bacteria</taxon>
        <taxon>Bacillati</taxon>
        <taxon>Bacillota</taxon>
        <taxon>Negativicutes</taxon>
        <taxon>Selenomonadales</taxon>
        <taxon>Sporomusaceae</taxon>
        <taxon>Pelosinus</taxon>
    </lineage>
</organism>
<evidence type="ECO:0000256" key="1">
    <source>
        <dbReference type="ARBA" id="ARBA00001974"/>
    </source>
</evidence>
<reference evidence="7" key="1">
    <citation type="submission" date="2021-11" db="EMBL/GenBank/DDBJ databases">
        <title>Description of a new species Pelosinus isolated from the bottom sediments of Lake Baikal.</title>
        <authorList>
            <person name="Zakharyuk A."/>
        </authorList>
    </citation>
    <scope>NUCLEOTIDE SEQUENCE</scope>
    <source>
        <strain evidence="7">Bkl1</strain>
    </source>
</reference>
<sequence length="408" mass="45595">MKVSNNVASVDKNRLCHGCGACSYICQSNAITLKNDGYNNYPFIDIAKCNQCGLCLKVCSGIHFDLKNTSCTEQELLLSKNNLYIGHSNQASVRQKSASGGIITQIILNLLREKIIDGAIVARNVGTIPDIGAAVVHSEEEVMNSTSSIYYPVSVCAALKQIDRNKKYIFVGKGCDLDSLNRISVIQPWIGKAIQLKIGIMCHHTPYAQETKELVESVGISNTRLTRIVYRGLGWPGDTVITSGKRQYVLPYKISWGKYLGKNIPFRCKLCSNGMAGHGDIVVGDSWKMNPLLQKDLNDGYSLFMIRTDAAQNVLDKLCKANDISIEPVSSKFLIDSQSNLISKNESALFKVLIFKLMYKENLLNNTSFRYIITDTIFIRLLFSFKGLRRLASAFKNYYLYVKNKKDM</sequence>
<dbReference type="InterPro" id="IPR017896">
    <property type="entry name" value="4Fe4S_Fe-S-bd"/>
</dbReference>
<dbReference type="PANTHER" id="PTHR31332:SF6">
    <property type="entry name" value="FORMATE DEHYDROGENASE SUBUNIT BETA"/>
    <property type="match status" value="1"/>
</dbReference>
<protein>
    <submittedName>
        <fullName evidence="7">Coenzyme F420 hydrogenase/dehydrogenase, beta subunit C-terminal domain</fullName>
    </submittedName>
</protein>
<evidence type="ECO:0000256" key="4">
    <source>
        <dbReference type="ARBA" id="ARBA00023004"/>
    </source>
</evidence>
<dbReference type="Pfam" id="PF04422">
    <property type="entry name" value="FrhB_FdhB_N"/>
    <property type="match status" value="1"/>
</dbReference>
<gene>
    <name evidence="7" type="ORF">LMF89_01990</name>
</gene>
<dbReference type="EMBL" id="JAJHJB010000002">
    <property type="protein sequence ID" value="MCC5464132.1"/>
    <property type="molecule type" value="Genomic_DNA"/>
</dbReference>
<evidence type="ECO:0000256" key="3">
    <source>
        <dbReference type="ARBA" id="ARBA00023002"/>
    </source>
</evidence>
<dbReference type="Pfam" id="PF12838">
    <property type="entry name" value="Fer4_7"/>
    <property type="match status" value="1"/>
</dbReference>